<comment type="caution">
    <text evidence="2">The sequence shown here is derived from an EMBL/GenBank/DDBJ whole genome shotgun (WGS) entry which is preliminary data.</text>
</comment>
<dbReference type="Gene3D" id="2.60.120.650">
    <property type="entry name" value="Cupin"/>
    <property type="match status" value="1"/>
</dbReference>
<dbReference type="SUPFAM" id="SSF51197">
    <property type="entry name" value="Clavaminate synthase-like"/>
    <property type="match status" value="1"/>
</dbReference>
<dbReference type="PROSITE" id="PS51184">
    <property type="entry name" value="JMJC"/>
    <property type="match status" value="1"/>
</dbReference>
<gene>
    <name evidence="2" type="ORF">GP486_000683</name>
</gene>
<evidence type="ECO:0000313" key="3">
    <source>
        <dbReference type="Proteomes" id="UP000750711"/>
    </source>
</evidence>
<dbReference type="PANTHER" id="PTHR12461">
    <property type="entry name" value="HYPOXIA-INDUCIBLE FACTOR 1 ALPHA INHIBITOR-RELATED"/>
    <property type="match status" value="1"/>
</dbReference>
<dbReference type="Pfam" id="PF13621">
    <property type="entry name" value="Cupin_8"/>
    <property type="match status" value="1"/>
</dbReference>
<dbReference type="InterPro" id="IPR041667">
    <property type="entry name" value="Cupin_8"/>
</dbReference>
<dbReference type="EMBL" id="JAGHQM010000049">
    <property type="protein sequence ID" value="KAH0565930.1"/>
    <property type="molecule type" value="Genomic_DNA"/>
</dbReference>
<sequence length="287" mass="31832">MSRPCAIHLLSASRVAGFVPVQSSGDATVEHFRQNFFRPGVPVVFPRGQFADLPALKRWFLPKSDELHISSELALDRAHILGHEEVMVPLELTSRGDEFQRFHAPLSMFVDWLQDAASSRTVGRLYLAQASVSNLPQRLKDDFPAPAYVADAGKGDIYDANLWIGLAPTNTPLHRDPNPNLFVQLAGKKVVRLFEPAVGLDIFRRVRDEIGRDASVLFRGDEMMKGQEKDLLENEVWGDKASEDTNQTIGYEAQLERGDGLFIPNGWWHSIKGVGEGVTGSVSAQSL</sequence>
<accession>A0A9P8LHC8</accession>
<feature type="domain" description="JmjC" evidence="1">
    <location>
        <begin position="124"/>
        <end position="287"/>
    </location>
</feature>
<dbReference type="PANTHER" id="PTHR12461:SF105">
    <property type="entry name" value="HYPOXIA-INDUCIBLE FACTOR 1-ALPHA INHIBITOR"/>
    <property type="match status" value="1"/>
</dbReference>
<keyword evidence="3" id="KW-1185">Reference proteome</keyword>
<dbReference type="Proteomes" id="UP000750711">
    <property type="component" value="Unassembled WGS sequence"/>
</dbReference>
<name>A0A9P8LHC8_9PEZI</name>
<reference evidence="2" key="1">
    <citation type="submission" date="2021-03" db="EMBL/GenBank/DDBJ databases">
        <title>Comparative genomics and phylogenomic investigation of the class Geoglossomycetes provide insights into ecological specialization and systematics.</title>
        <authorList>
            <person name="Melie T."/>
            <person name="Pirro S."/>
            <person name="Miller A.N."/>
            <person name="Quandt A."/>
        </authorList>
    </citation>
    <scope>NUCLEOTIDE SEQUENCE</scope>
    <source>
        <strain evidence="2">CAQ_001_2017</strain>
    </source>
</reference>
<evidence type="ECO:0000313" key="2">
    <source>
        <dbReference type="EMBL" id="KAH0565930.1"/>
    </source>
</evidence>
<protein>
    <recommendedName>
        <fullName evidence="1">JmjC domain-containing protein</fullName>
    </recommendedName>
</protein>
<dbReference type="InterPro" id="IPR003347">
    <property type="entry name" value="JmjC_dom"/>
</dbReference>
<organism evidence="2 3">
    <name type="scientific">Trichoglossum hirsutum</name>
    <dbReference type="NCBI Taxonomy" id="265104"/>
    <lineage>
        <taxon>Eukaryota</taxon>
        <taxon>Fungi</taxon>
        <taxon>Dikarya</taxon>
        <taxon>Ascomycota</taxon>
        <taxon>Pezizomycotina</taxon>
        <taxon>Geoglossomycetes</taxon>
        <taxon>Geoglossales</taxon>
        <taxon>Geoglossaceae</taxon>
        <taxon>Trichoglossum</taxon>
    </lineage>
</organism>
<proteinExistence type="predicted"/>
<dbReference type="AlphaFoldDB" id="A0A9P8LHC8"/>
<evidence type="ECO:0000259" key="1">
    <source>
        <dbReference type="PROSITE" id="PS51184"/>
    </source>
</evidence>